<organism evidence="1 2">
    <name type="scientific">Cellulomonas biazotea</name>
    <dbReference type="NCBI Taxonomy" id="1709"/>
    <lineage>
        <taxon>Bacteria</taxon>
        <taxon>Bacillati</taxon>
        <taxon>Actinomycetota</taxon>
        <taxon>Actinomycetes</taxon>
        <taxon>Micrococcales</taxon>
        <taxon>Cellulomonadaceae</taxon>
        <taxon>Cellulomonas</taxon>
    </lineage>
</organism>
<name>A0A402DSZ3_9CELL</name>
<dbReference type="NCBIfam" id="TIGR00026">
    <property type="entry name" value="hi_GC_TIGR00026"/>
    <property type="match status" value="1"/>
</dbReference>
<evidence type="ECO:0000313" key="2">
    <source>
        <dbReference type="Proteomes" id="UP000289954"/>
    </source>
</evidence>
<dbReference type="EMBL" id="BIMR01000187">
    <property type="protein sequence ID" value="GCE77231.1"/>
    <property type="molecule type" value="Genomic_DNA"/>
</dbReference>
<proteinExistence type="predicted"/>
<sequence length="152" mass="16525">MGTTERADGRPRRRRGPGRRLVDGTVTALVRLGAGPRGTVLLTVPGRASGVPRTTPVTLVEDAGTRWLVAPYGPVAWVHNVRAAGAVDVRRGRRRERLTVEEVDAATGAPVLRQYLREVAVVRRVFDVSPDDPVDAFVPLVATHPVFRLRPA</sequence>
<dbReference type="InterPro" id="IPR004378">
    <property type="entry name" value="F420H2_quin_Rdtase"/>
</dbReference>
<reference evidence="1 2" key="1">
    <citation type="submission" date="2019-01" db="EMBL/GenBank/DDBJ databases">
        <title>Draft genome sequence of Cellulomonas takizawaensis strain TKZ-21.</title>
        <authorList>
            <person name="Yamamura H."/>
            <person name="Hayashi T."/>
            <person name="Hamada M."/>
            <person name="Serisawa Y."/>
            <person name="Matsuyama K."/>
            <person name="Nakagawa Y."/>
            <person name="Otoguro M."/>
            <person name="Yanagida F."/>
            <person name="Hayakawa M."/>
        </authorList>
    </citation>
    <scope>NUCLEOTIDE SEQUENCE [LARGE SCALE GENOMIC DNA]</scope>
    <source>
        <strain evidence="1 2">NBRC12680</strain>
    </source>
</reference>
<dbReference type="InterPro" id="IPR012349">
    <property type="entry name" value="Split_barrel_FMN-bd"/>
</dbReference>
<dbReference type="Pfam" id="PF04075">
    <property type="entry name" value="F420H2_quin_red"/>
    <property type="match status" value="1"/>
</dbReference>
<protein>
    <recommendedName>
        <fullName evidence="3">Nitroreductase</fullName>
    </recommendedName>
</protein>
<gene>
    <name evidence="1" type="ORF">CBZ_22870</name>
</gene>
<dbReference type="Gene3D" id="2.30.110.10">
    <property type="entry name" value="Electron Transport, Fmn-binding Protein, Chain A"/>
    <property type="match status" value="1"/>
</dbReference>
<dbReference type="GO" id="GO:0016491">
    <property type="term" value="F:oxidoreductase activity"/>
    <property type="evidence" value="ECO:0007669"/>
    <property type="project" value="InterPro"/>
</dbReference>
<keyword evidence="2" id="KW-1185">Reference proteome</keyword>
<comment type="caution">
    <text evidence="1">The sequence shown here is derived from an EMBL/GenBank/DDBJ whole genome shotgun (WGS) entry which is preliminary data.</text>
</comment>
<dbReference type="AlphaFoldDB" id="A0A402DSZ3"/>
<evidence type="ECO:0000313" key="1">
    <source>
        <dbReference type="EMBL" id="GCE77231.1"/>
    </source>
</evidence>
<dbReference type="OrthoDB" id="5186446at2"/>
<evidence type="ECO:0008006" key="3">
    <source>
        <dbReference type="Google" id="ProtNLM"/>
    </source>
</evidence>
<accession>A0A402DSZ3</accession>
<dbReference type="Proteomes" id="UP000289954">
    <property type="component" value="Unassembled WGS sequence"/>
</dbReference>
<dbReference type="RefSeq" id="WP_130781833.1">
    <property type="nucleotide sequence ID" value="NZ_BIMR01000187.1"/>
</dbReference>